<keyword evidence="1" id="KW-1133">Transmembrane helix</keyword>
<feature type="transmembrane region" description="Helical" evidence="1">
    <location>
        <begin position="216"/>
        <end position="240"/>
    </location>
</feature>
<gene>
    <name evidence="2" type="ORF">GCM10007907_36240</name>
</gene>
<accession>A0ABQ5YPK0</accession>
<sequence>MKQALFEAQHEALWQRVATLLADKQPSNETQLPALYRQLCQSMALARQRGYSPLLTEHLHGLVLAMHRKLYGTPLERPMTLRRWLGVEFPRRVRQEWRLVLLVCLAFWGVAAAVGLLVWFQPHWAYSWMDWQELTRYEAMYSPSKEHIGRDGSDDDVMMFGFYIWNNVSICFRTFAGGLFGGIPALFSLVFNGMHFGVIAAWLSRDPAVAEVFWSFVITHASFEITGLLLSGVAGLRLGLTLIRPGRLSRRHALISASRHIFPVLVGAALLTALAAFFEGFWSASSLIPPTTKFIVGGICWALVIGFFVFAGRGQHEA</sequence>
<feature type="transmembrane region" description="Helical" evidence="1">
    <location>
        <begin position="261"/>
        <end position="282"/>
    </location>
</feature>
<keyword evidence="1" id="KW-0472">Membrane</keyword>
<dbReference type="InterPro" id="IPR002798">
    <property type="entry name" value="SpoIIM-like"/>
</dbReference>
<feature type="transmembrane region" description="Helical" evidence="1">
    <location>
        <begin position="157"/>
        <end position="176"/>
    </location>
</feature>
<proteinExistence type="predicted"/>
<dbReference type="Proteomes" id="UP001156706">
    <property type="component" value="Unassembled WGS sequence"/>
</dbReference>
<name>A0ABQ5YPK0_9NEIS</name>
<evidence type="ECO:0000313" key="3">
    <source>
        <dbReference type="Proteomes" id="UP001156706"/>
    </source>
</evidence>
<organism evidence="2 3">
    <name type="scientific">Chitinimonas prasina</name>
    <dbReference type="NCBI Taxonomy" id="1434937"/>
    <lineage>
        <taxon>Bacteria</taxon>
        <taxon>Pseudomonadati</taxon>
        <taxon>Pseudomonadota</taxon>
        <taxon>Betaproteobacteria</taxon>
        <taxon>Neisseriales</taxon>
        <taxon>Chitinibacteraceae</taxon>
        <taxon>Chitinimonas</taxon>
    </lineage>
</organism>
<comment type="caution">
    <text evidence="2">The sequence shown here is derived from an EMBL/GenBank/DDBJ whole genome shotgun (WGS) entry which is preliminary data.</text>
</comment>
<reference evidence="3" key="1">
    <citation type="journal article" date="2019" name="Int. J. Syst. Evol. Microbiol.">
        <title>The Global Catalogue of Microorganisms (GCM) 10K type strain sequencing project: providing services to taxonomists for standard genome sequencing and annotation.</title>
        <authorList>
            <consortium name="The Broad Institute Genomics Platform"/>
            <consortium name="The Broad Institute Genome Sequencing Center for Infectious Disease"/>
            <person name="Wu L."/>
            <person name="Ma J."/>
        </authorList>
    </citation>
    <scope>NUCLEOTIDE SEQUENCE [LARGE SCALE GENOMIC DNA]</scope>
    <source>
        <strain evidence="3">NBRC 110044</strain>
    </source>
</reference>
<dbReference type="Pfam" id="PF01944">
    <property type="entry name" value="SpoIIM"/>
    <property type="match status" value="1"/>
</dbReference>
<evidence type="ECO:0000313" key="2">
    <source>
        <dbReference type="EMBL" id="GLR14834.1"/>
    </source>
</evidence>
<feature type="transmembrane region" description="Helical" evidence="1">
    <location>
        <begin position="294"/>
        <end position="312"/>
    </location>
</feature>
<dbReference type="PANTHER" id="PTHR35337:SF1">
    <property type="entry name" value="SLR1478 PROTEIN"/>
    <property type="match status" value="1"/>
</dbReference>
<evidence type="ECO:0000256" key="1">
    <source>
        <dbReference type="SAM" id="Phobius"/>
    </source>
</evidence>
<protein>
    <submittedName>
        <fullName evidence="2">Membrane protein</fullName>
    </submittedName>
</protein>
<dbReference type="RefSeq" id="WP_284197901.1">
    <property type="nucleotide sequence ID" value="NZ_BSOG01000005.1"/>
</dbReference>
<feature type="transmembrane region" description="Helical" evidence="1">
    <location>
        <begin position="99"/>
        <end position="120"/>
    </location>
</feature>
<keyword evidence="3" id="KW-1185">Reference proteome</keyword>
<feature type="transmembrane region" description="Helical" evidence="1">
    <location>
        <begin position="183"/>
        <end position="204"/>
    </location>
</feature>
<dbReference type="PANTHER" id="PTHR35337">
    <property type="entry name" value="SLR1478 PROTEIN"/>
    <property type="match status" value="1"/>
</dbReference>
<dbReference type="EMBL" id="BSOG01000005">
    <property type="protein sequence ID" value="GLR14834.1"/>
    <property type="molecule type" value="Genomic_DNA"/>
</dbReference>
<keyword evidence="1" id="KW-0812">Transmembrane</keyword>